<sequence>MGNGGLTGCSVMDQDAVSVVHPNGYVEYIRKPCNVDELLQAYPNYFLSRSIIAKSGRGLPRHAKLETGQTYFLQPKPGTRGPGTRRILRPIPALGEHAPRVPLTLLQALKGVENQCNTGSVGDRKRRTSSVVHTRYPTSKKGVSSHVFPVQSEELEPGRKVKQSAREIEPKKASYIRSSEYLVKFVFFQDCSPATSRLMSNDHRIRLLEPQRENRSAKIRSSIKQDSHPYSRGSRCYRRSGNKSWQPVLQSISEATPVVLDHKSADHHDDADLTGDVDIIHDSCCTPHELQLSYYVDTPHYRQLDISFEAKCSVYTA</sequence>
<feature type="region of interest" description="Disordered" evidence="1">
    <location>
        <begin position="212"/>
        <end position="238"/>
    </location>
</feature>
<protein>
    <submittedName>
        <fullName evidence="2">Uncharacterized protein</fullName>
    </submittedName>
</protein>
<keyword evidence="3" id="KW-1185">Reference proteome</keyword>
<name>A0ABP0TPZ0_9BRYO</name>
<proteinExistence type="predicted"/>
<dbReference type="InterPro" id="IPR025322">
    <property type="entry name" value="PADRE_dom"/>
</dbReference>
<organism evidence="2 3">
    <name type="scientific">Sphagnum troendelagicum</name>
    <dbReference type="NCBI Taxonomy" id="128251"/>
    <lineage>
        <taxon>Eukaryota</taxon>
        <taxon>Viridiplantae</taxon>
        <taxon>Streptophyta</taxon>
        <taxon>Embryophyta</taxon>
        <taxon>Bryophyta</taxon>
        <taxon>Sphagnophytina</taxon>
        <taxon>Sphagnopsida</taxon>
        <taxon>Sphagnales</taxon>
        <taxon>Sphagnaceae</taxon>
        <taxon>Sphagnum</taxon>
    </lineage>
</organism>
<evidence type="ECO:0000256" key="1">
    <source>
        <dbReference type="SAM" id="MobiDB-lite"/>
    </source>
</evidence>
<accession>A0ABP0TPZ0</accession>
<reference evidence="2" key="1">
    <citation type="submission" date="2024-02" db="EMBL/GenBank/DDBJ databases">
        <authorList>
            <consortium name="ELIXIR-Norway"/>
            <consortium name="Elixir Norway"/>
        </authorList>
    </citation>
    <scope>NUCLEOTIDE SEQUENCE</scope>
</reference>
<gene>
    <name evidence="2" type="ORF">CSSPTR1EN2_LOCUS6247</name>
</gene>
<dbReference type="Proteomes" id="UP001497512">
    <property type="component" value="Chromosome 13"/>
</dbReference>
<evidence type="ECO:0000313" key="3">
    <source>
        <dbReference type="Proteomes" id="UP001497512"/>
    </source>
</evidence>
<dbReference type="EMBL" id="OZ019905">
    <property type="protein sequence ID" value="CAK9202118.1"/>
    <property type="molecule type" value="Genomic_DNA"/>
</dbReference>
<dbReference type="PANTHER" id="PTHR33052">
    <property type="entry name" value="DUF4228 DOMAIN PROTEIN-RELATED"/>
    <property type="match status" value="1"/>
</dbReference>
<dbReference type="Pfam" id="PF14009">
    <property type="entry name" value="PADRE"/>
    <property type="match status" value="1"/>
</dbReference>
<evidence type="ECO:0000313" key="2">
    <source>
        <dbReference type="EMBL" id="CAK9202118.1"/>
    </source>
</evidence>